<evidence type="ECO:0000313" key="4">
    <source>
        <dbReference type="EMBL" id="ELT90512.1"/>
    </source>
</evidence>
<feature type="transmembrane region" description="Helical" evidence="1">
    <location>
        <begin position="421"/>
        <end position="440"/>
    </location>
</feature>
<dbReference type="PANTHER" id="PTHR45710">
    <property type="entry name" value="C-TYPE LECTIN DOMAIN-CONTAINING PROTEIN 180"/>
    <property type="match status" value="1"/>
</dbReference>
<dbReference type="CDD" id="cd00037">
    <property type="entry name" value="CLECT"/>
    <property type="match status" value="1"/>
</dbReference>
<dbReference type="EnsemblMetazoa" id="CapteT197592">
    <property type="protein sequence ID" value="CapteP197592"/>
    <property type="gene ID" value="CapteG197592"/>
</dbReference>
<dbReference type="InterPro" id="IPR016186">
    <property type="entry name" value="C-type_lectin-like/link_sf"/>
</dbReference>
<dbReference type="InterPro" id="IPR016187">
    <property type="entry name" value="CTDL_fold"/>
</dbReference>
<feature type="domain" description="C-type lectin" evidence="3">
    <location>
        <begin position="27"/>
        <end position="139"/>
    </location>
</feature>
<accession>R7TAJ0</accession>
<reference evidence="5" key="3">
    <citation type="submission" date="2015-06" db="UniProtKB">
        <authorList>
            <consortium name="EnsemblMetazoa"/>
        </authorList>
    </citation>
    <scope>IDENTIFICATION</scope>
</reference>
<dbReference type="EMBL" id="AMQN01014314">
    <property type="status" value="NOT_ANNOTATED_CDS"/>
    <property type="molecule type" value="Genomic_DNA"/>
</dbReference>
<keyword evidence="1" id="KW-0812">Transmembrane</keyword>
<reference evidence="6" key="1">
    <citation type="submission" date="2012-12" db="EMBL/GenBank/DDBJ databases">
        <authorList>
            <person name="Hellsten U."/>
            <person name="Grimwood J."/>
            <person name="Chapman J.A."/>
            <person name="Shapiro H."/>
            <person name="Aerts A."/>
            <person name="Otillar R.P."/>
            <person name="Terry A.Y."/>
            <person name="Boore J.L."/>
            <person name="Simakov O."/>
            <person name="Marletaz F."/>
            <person name="Cho S.-J."/>
            <person name="Edsinger-Gonzales E."/>
            <person name="Havlak P."/>
            <person name="Kuo D.-H."/>
            <person name="Larsson T."/>
            <person name="Lv J."/>
            <person name="Arendt D."/>
            <person name="Savage R."/>
            <person name="Osoegawa K."/>
            <person name="de Jong P."/>
            <person name="Lindberg D.R."/>
            <person name="Seaver E.C."/>
            <person name="Weisblat D.A."/>
            <person name="Putnam N.H."/>
            <person name="Grigoriev I.V."/>
            <person name="Rokhsar D.S."/>
        </authorList>
    </citation>
    <scope>NUCLEOTIDE SEQUENCE</scope>
    <source>
        <strain evidence="6">I ESC-2004</strain>
    </source>
</reference>
<evidence type="ECO:0000313" key="5">
    <source>
        <dbReference type="EnsemblMetazoa" id="CapteP197592"/>
    </source>
</evidence>
<keyword evidence="6" id="KW-1185">Reference proteome</keyword>
<dbReference type="OMA" id="WEDHACH"/>
<dbReference type="SMART" id="SM00034">
    <property type="entry name" value="CLECT"/>
    <property type="match status" value="1"/>
</dbReference>
<evidence type="ECO:0000313" key="6">
    <source>
        <dbReference type="Proteomes" id="UP000014760"/>
    </source>
</evidence>
<dbReference type="OrthoDB" id="10050871at2759"/>
<dbReference type="STRING" id="283909.R7TAJ0"/>
<feature type="chain" id="PRO_5008786808" description="C-type lectin domain-containing protein" evidence="2">
    <location>
        <begin position="20"/>
        <end position="458"/>
    </location>
</feature>
<proteinExistence type="predicted"/>
<keyword evidence="1" id="KW-1133">Transmembrane helix</keyword>
<evidence type="ECO:0000256" key="2">
    <source>
        <dbReference type="SAM" id="SignalP"/>
    </source>
</evidence>
<dbReference type="SUPFAM" id="SSF56436">
    <property type="entry name" value="C-type lectin-like"/>
    <property type="match status" value="1"/>
</dbReference>
<evidence type="ECO:0000259" key="3">
    <source>
        <dbReference type="PROSITE" id="PS50041"/>
    </source>
</evidence>
<protein>
    <recommendedName>
        <fullName evidence="3">C-type lectin domain-containing protein</fullName>
    </recommendedName>
</protein>
<keyword evidence="1" id="KW-0472">Membrane</keyword>
<keyword evidence="2" id="KW-0732">Signal</keyword>
<dbReference type="Pfam" id="PF00059">
    <property type="entry name" value="Lectin_C"/>
    <property type="match status" value="1"/>
</dbReference>
<dbReference type="PROSITE" id="PS50041">
    <property type="entry name" value="C_TYPE_LECTIN_2"/>
    <property type="match status" value="1"/>
</dbReference>
<reference evidence="4 6" key="2">
    <citation type="journal article" date="2013" name="Nature">
        <title>Insights into bilaterian evolution from three spiralian genomes.</title>
        <authorList>
            <person name="Simakov O."/>
            <person name="Marletaz F."/>
            <person name="Cho S.J."/>
            <person name="Edsinger-Gonzales E."/>
            <person name="Havlak P."/>
            <person name="Hellsten U."/>
            <person name="Kuo D.H."/>
            <person name="Larsson T."/>
            <person name="Lv J."/>
            <person name="Arendt D."/>
            <person name="Savage R."/>
            <person name="Osoegawa K."/>
            <person name="de Jong P."/>
            <person name="Grimwood J."/>
            <person name="Chapman J.A."/>
            <person name="Shapiro H."/>
            <person name="Aerts A."/>
            <person name="Otillar R.P."/>
            <person name="Terry A.Y."/>
            <person name="Boore J.L."/>
            <person name="Grigoriev I.V."/>
            <person name="Lindberg D.R."/>
            <person name="Seaver E.C."/>
            <person name="Weisblat D.A."/>
            <person name="Putnam N.H."/>
            <person name="Rokhsar D.S."/>
        </authorList>
    </citation>
    <scope>NUCLEOTIDE SEQUENCE</scope>
    <source>
        <strain evidence="4 6">I ESC-2004</strain>
    </source>
</reference>
<evidence type="ECO:0000256" key="1">
    <source>
        <dbReference type="SAM" id="Phobius"/>
    </source>
</evidence>
<dbReference type="InterPro" id="IPR050828">
    <property type="entry name" value="C-type_lectin/matrix_domain"/>
</dbReference>
<dbReference type="EMBL" id="KB310884">
    <property type="protein sequence ID" value="ELT90512.1"/>
    <property type="molecule type" value="Genomic_DNA"/>
</dbReference>
<dbReference type="AlphaFoldDB" id="R7TAJ0"/>
<sequence length="458" mass="50160">MALGIYFLGASCLLSNGAACPAKWESFQENCYLFSSDTANHDDAAVNCKNEGGTLLVVQSQEEQTYLSTAPASSIDSHHMAMRLVGGVYKWEDATPMVFFDSMDGESKECGVIRLSQIGLQFGQWESEDCSALHRYVCKQADPASTRLTKAETTLMRTTECGTTAATTLIETALKTTEADTTPIETAFKTTEADTTLIETTFKTTEADTTPIETTEADALTEITLKITETDTTLNAIETTSKHTEAVTILNESTSPLKFTLQTDNADFSSILATTKTDTMPIETTRSRTTSSFFQTFTHESQFTKSNTDSVNIDSSSQASQAKTGSIKILYTSPIYSTMNAVDNMSLSKYTITPSQHLTSYMSISHHTNLQTEWSSNISSSEPTSRSANPQFPRVSPTPMIFTKLGFSLKIETSEAPGGEIIAGISVVLCSFVGIFFVVLDYNHYRRDYNSAFWFSIA</sequence>
<dbReference type="Gene3D" id="3.10.100.10">
    <property type="entry name" value="Mannose-Binding Protein A, subunit A"/>
    <property type="match status" value="1"/>
</dbReference>
<feature type="signal peptide" evidence="2">
    <location>
        <begin position="1"/>
        <end position="19"/>
    </location>
</feature>
<gene>
    <name evidence="4" type="ORF">CAPTEDRAFT_197592</name>
</gene>
<dbReference type="PANTHER" id="PTHR45710:SF26">
    <property type="entry name" value="RH26557P"/>
    <property type="match status" value="1"/>
</dbReference>
<dbReference type="Proteomes" id="UP000014760">
    <property type="component" value="Unassembled WGS sequence"/>
</dbReference>
<name>R7TAJ0_CAPTE</name>
<dbReference type="HOGENOM" id="CLU_048029_0_0_1"/>
<organism evidence="4">
    <name type="scientific">Capitella teleta</name>
    <name type="common">Polychaete worm</name>
    <dbReference type="NCBI Taxonomy" id="283909"/>
    <lineage>
        <taxon>Eukaryota</taxon>
        <taxon>Metazoa</taxon>
        <taxon>Spiralia</taxon>
        <taxon>Lophotrochozoa</taxon>
        <taxon>Annelida</taxon>
        <taxon>Polychaeta</taxon>
        <taxon>Sedentaria</taxon>
        <taxon>Scolecida</taxon>
        <taxon>Capitellidae</taxon>
        <taxon>Capitella</taxon>
    </lineage>
</organism>
<dbReference type="InterPro" id="IPR001304">
    <property type="entry name" value="C-type_lectin-like"/>
</dbReference>